<dbReference type="CDD" id="cd00982">
    <property type="entry name" value="gltB_C"/>
    <property type="match status" value="1"/>
</dbReference>
<evidence type="ECO:0000256" key="8">
    <source>
        <dbReference type="ARBA" id="ARBA00022723"/>
    </source>
</evidence>
<accession>A0A9D1NY49</accession>
<keyword evidence="7" id="KW-0288">FMN</keyword>
<comment type="cofactor">
    <cofactor evidence="2">
        <name>[3Fe-4S] cluster</name>
        <dbReference type="ChEBI" id="CHEBI:21137"/>
    </cofactor>
</comment>
<dbReference type="PANTHER" id="PTHR11938">
    <property type="entry name" value="FAD NADPH DEHYDROGENASE/OXIDOREDUCTASE"/>
    <property type="match status" value="1"/>
</dbReference>
<dbReference type="Pfam" id="PF00310">
    <property type="entry name" value="GATase_2"/>
    <property type="match status" value="1"/>
</dbReference>
<organism evidence="18 19">
    <name type="scientific">Candidatus Merdiplasma excrementigallinarum</name>
    <dbReference type="NCBI Taxonomy" id="2840864"/>
    <lineage>
        <taxon>Bacteria</taxon>
        <taxon>Bacillati</taxon>
        <taxon>Bacillota</taxon>
        <taxon>Clostridia</taxon>
        <taxon>Lachnospirales</taxon>
        <taxon>Lachnospiraceae</taxon>
        <taxon>Lachnospiraceae incertae sedis</taxon>
        <taxon>Candidatus Merdiplasma</taxon>
    </lineage>
</organism>
<gene>
    <name evidence="18" type="primary">gltB</name>
    <name evidence="18" type="ORF">IAC80_02360</name>
</gene>
<keyword evidence="6" id="KW-0285">Flavoprotein</keyword>
<dbReference type="Proteomes" id="UP000886889">
    <property type="component" value="Unassembled WGS sequence"/>
</dbReference>
<dbReference type="SUPFAM" id="SSF69336">
    <property type="entry name" value="Alpha subunit of glutamate synthase, C-terminal domain"/>
    <property type="match status" value="1"/>
</dbReference>
<feature type="domain" description="Glutamine amidotransferase type-2" evidence="17">
    <location>
        <begin position="18"/>
        <end position="409"/>
    </location>
</feature>
<evidence type="ECO:0000256" key="15">
    <source>
        <dbReference type="ARBA" id="ARBA00023291"/>
    </source>
</evidence>
<dbReference type="GO" id="GO:0051538">
    <property type="term" value="F:3 iron, 4 sulfur cluster binding"/>
    <property type="evidence" value="ECO:0007669"/>
    <property type="project" value="UniProtKB-KW"/>
</dbReference>
<dbReference type="Pfam" id="PF01645">
    <property type="entry name" value="Glu_synthase"/>
    <property type="match status" value="1"/>
</dbReference>
<keyword evidence="5" id="KW-0028">Amino-acid biosynthesis</keyword>
<proteinExistence type="inferred from homology"/>
<keyword evidence="8" id="KW-0479">Metal-binding</keyword>
<comment type="cofactor">
    <cofactor evidence="3">
        <name>FAD</name>
        <dbReference type="ChEBI" id="CHEBI:57692"/>
    </cofactor>
</comment>
<evidence type="ECO:0000256" key="9">
    <source>
        <dbReference type="ARBA" id="ARBA00022827"/>
    </source>
</evidence>
<dbReference type="InterPro" id="IPR002932">
    <property type="entry name" value="Glu_synthdom"/>
</dbReference>
<keyword evidence="12" id="KW-0408">Iron</keyword>
<dbReference type="Gene3D" id="3.20.20.70">
    <property type="entry name" value="Aldolase class I"/>
    <property type="match status" value="2"/>
</dbReference>
<dbReference type="FunFam" id="3.60.20.10:FF:000001">
    <property type="entry name" value="Glutamate synthase, large subunit"/>
    <property type="match status" value="1"/>
</dbReference>
<dbReference type="EC" id="1.4.1.13" evidence="18"/>
<dbReference type="CDD" id="cd00713">
    <property type="entry name" value="GltS"/>
    <property type="match status" value="1"/>
</dbReference>
<dbReference type="InterPro" id="IPR006982">
    <property type="entry name" value="Glu_synth_centr_N"/>
</dbReference>
<evidence type="ECO:0000256" key="14">
    <source>
        <dbReference type="ARBA" id="ARBA00023164"/>
    </source>
</evidence>
<dbReference type="InterPro" id="IPR050711">
    <property type="entry name" value="ET-N_metabolism_enzyme"/>
</dbReference>
<dbReference type="InterPro" id="IPR036485">
    <property type="entry name" value="Glu_synth_asu_C_sf"/>
</dbReference>
<comment type="similarity">
    <text evidence="4">Belongs to the glutamate synthase family.</text>
</comment>
<comment type="pathway">
    <text evidence="16">Amino-acid biosynthesis.</text>
</comment>
<keyword evidence="11 18" id="KW-0560">Oxidoreductase</keyword>
<dbReference type="FunFam" id="2.160.20.60:FF:000001">
    <property type="entry name" value="Glutamate synthase, large subunit"/>
    <property type="match status" value="1"/>
</dbReference>
<dbReference type="InterPro" id="IPR013785">
    <property type="entry name" value="Aldolase_TIM"/>
</dbReference>
<evidence type="ECO:0000313" key="19">
    <source>
        <dbReference type="Proteomes" id="UP000886889"/>
    </source>
</evidence>
<dbReference type="Pfam" id="PF01493">
    <property type="entry name" value="GXGXG"/>
    <property type="match status" value="1"/>
</dbReference>
<evidence type="ECO:0000256" key="1">
    <source>
        <dbReference type="ARBA" id="ARBA00001917"/>
    </source>
</evidence>
<dbReference type="PANTHER" id="PTHR11938:SF133">
    <property type="entry name" value="GLUTAMATE SYNTHASE (NADH)"/>
    <property type="match status" value="1"/>
</dbReference>
<comment type="caution">
    <text evidence="18">The sequence shown here is derived from an EMBL/GenBank/DDBJ whole genome shotgun (WGS) entry which is preliminary data.</text>
</comment>
<dbReference type="InterPro" id="IPR017932">
    <property type="entry name" value="GATase_2_dom"/>
</dbReference>
<keyword evidence="15" id="KW-0003">3Fe-4S</keyword>
<dbReference type="CDD" id="cd02808">
    <property type="entry name" value="GltS_FMN"/>
    <property type="match status" value="1"/>
</dbReference>
<evidence type="ECO:0000256" key="6">
    <source>
        <dbReference type="ARBA" id="ARBA00022630"/>
    </source>
</evidence>
<evidence type="ECO:0000256" key="3">
    <source>
        <dbReference type="ARBA" id="ARBA00001974"/>
    </source>
</evidence>
<evidence type="ECO:0000256" key="10">
    <source>
        <dbReference type="ARBA" id="ARBA00022962"/>
    </source>
</evidence>
<sequence>MREQQQGLYSPVFEHDNCGIGAVVNSRGIKSHLTVERALHIVENLEHRAGKDAEGKTGDGVGILLQISHKFFSRVCKKEGILLGGEREYGIAQLFFPQDERKRNQAKKMFEIIVEKEGLELLGFREVPVFPEVLGHKARECMPCIVQAFIRKPDETKKGLDFDRKLYIARRVFEQSNDNTYVVSMSSRTIVYKGMFLVGQLRTFFADLQDPDYESAIATVHSRFSTNTNPSWERAHPNRFIVHNGEINTIRGNADKMLAREENMESPHLKDQLHKILPVVDRQGSDSAMLDNTLEFLVMSGMDLPLAVMITIPEPWSNNQTLSQEIRDFYQYYATMMEPWDGPASIVFSDGDLLGAVLDRNGLRPSRYYVLKNGDVILASEVGVLAVPEEEIVRKERIHPGKMLLVDTEKGRILSDAEIKETYAEAQPYGEWLDSSLVRLQDLKIPNKRVEEYTPQQRRRLQKAFGYTYEEYRKSIYEMALNGSEGIAAMGVDTPLAVLSQKNRPLFDYFKQLFAQVTNPPIDAIREEIVTSTTVYVGKDGNLLEETPENCQVLKINNPILTNTDLLKIKNMKKKGFKVAEVSITYYKSTKLERAIDRLFVEVDKAYKDGANILILSDRGVDENHMPIPSLLAVSAVHQHLVDTKKQTSLSLILESGEPREVHHFAALLGYGACAVNPYLALETIRELIEEKLLDKDYYAAVSDYNQAVLHGIVKIASKMGISTIQSYQGSKIFEAIGISREVVDRYFAGTVSRVGGITLEDIAANVDALHSKAFDPLGRAVDLTLDSLGKHKMRKGGEEHRYNPATIHMLQKSTRMGDYGMFKEYTRMVDEERNGNLRSLMDFAFPEKGVPIEEVESVEEIVKRFKTGAMSYGSISQEAHETLAIAMNMIHGESNTGEGGESEERLDSAGSQVDRCSAIKQVASARFGVTSRYLVSAKEIQIKMAQGAKPGEGGHLPARKVYPWIAKTRHSTPGVSLISPPPHHDIYSIEDLAQLIYDLKNANKYARISVKLVSEAGVGTVAAGVAKAGAQVILISGYDGGTGAAPESSIHNAGLPWELGLAETHQTLLRNGLRSRVRIETDGKLMSGRDVAMAALLGAEEFGFATAPLVTMGCVMMRVCNLDTCPVGVATQNPELRKRFKGKPEYVVNFMKFIAQELREYMAKLGFRTIDEMVGRSDLLKKKDRPENPMAAKIDLGAILNNPYAGQGQPVIFDPADVYDFQLEKTLDERVLLKKFASALKKGEKAAVSTEVSNTDRTVGTMLGAEITRQHKYGLPEDTLTVNCKGAGGQSFGAFIPKGLTLKLEGDTNDYFGKGLSGGKLILYPPRNRNYSASDNMIAGNVALYGATGGKAFINGMAGERFAVRNSGACAVVEGVGEHGCEYMTGGRVVILGSTGKNFAAGMSGGIAYVLDENSTLYRNLNKDMISIERVESKIDVHELKSLIQEHVQCTGSERGKEILEHFDEYLPRFKKIIPNDYKRMLTLSIKLEEQGMTTEQAQLEAFTEVFSEV</sequence>
<dbReference type="GO" id="GO:0004355">
    <property type="term" value="F:glutamate synthase (NADPH) activity"/>
    <property type="evidence" value="ECO:0007669"/>
    <property type="project" value="UniProtKB-EC"/>
</dbReference>
<evidence type="ECO:0000313" key="18">
    <source>
        <dbReference type="EMBL" id="HIV22762.1"/>
    </source>
</evidence>
<evidence type="ECO:0000256" key="4">
    <source>
        <dbReference type="ARBA" id="ARBA00009716"/>
    </source>
</evidence>
<dbReference type="EMBL" id="DVOS01000027">
    <property type="protein sequence ID" value="HIV22762.1"/>
    <property type="molecule type" value="Genomic_DNA"/>
</dbReference>
<dbReference type="Gene3D" id="2.160.20.60">
    <property type="entry name" value="Glutamate synthase, alpha subunit, C-terminal domain"/>
    <property type="match status" value="1"/>
</dbReference>
<reference evidence="18" key="2">
    <citation type="journal article" date="2021" name="PeerJ">
        <title>Extensive microbial diversity within the chicken gut microbiome revealed by metagenomics and culture.</title>
        <authorList>
            <person name="Gilroy R."/>
            <person name="Ravi A."/>
            <person name="Getino M."/>
            <person name="Pursley I."/>
            <person name="Horton D.L."/>
            <person name="Alikhan N.F."/>
            <person name="Baker D."/>
            <person name="Gharbi K."/>
            <person name="Hall N."/>
            <person name="Watson M."/>
            <person name="Adriaenssens E.M."/>
            <person name="Foster-Nyarko E."/>
            <person name="Jarju S."/>
            <person name="Secka A."/>
            <person name="Antonio M."/>
            <person name="Oren A."/>
            <person name="Chaudhuri R.R."/>
            <person name="La Ragione R."/>
            <person name="Hildebrand F."/>
            <person name="Pallen M.J."/>
        </authorList>
    </citation>
    <scope>NUCLEOTIDE SEQUENCE</scope>
    <source>
        <strain evidence="18">ChiBcec6-7307</strain>
    </source>
</reference>
<evidence type="ECO:0000256" key="11">
    <source>
        <dbReference type="ARBA" id="ARBA00023002"/>
    </source>
</evidence>
<evidence type="ECO:0000256" key="2">
    <source>
        <dbReference type="ARBA" id="ARBA00001927"/>
    </source>
</evidence>
<dbReference type="Pfam" id="PF04898">
    <property type="entry name" value="Glu_syn_central"/>
    <property type="match status" value="1"/>
</dbReference>
<evidence type="ECO:0000259" key="17">
    <source>
        <dbReference type="PROSITE" id="PS51278"/>
    </source>
</evidence>
<name>A0A9D1NY49_9FIRM</name>
<reference evidence="18" key="1">
    <citation type="submission" date="2020-10" db="EMBL/GenBank/DDBJ databases">
        <authorList>
            <person name="Gilroy R."/>
        </authorList>
    </citation>
    <scope>NUCLEOTIDE SEQUENCE</scope>
    <source>
        <strain evidence="18">ChiBcec6-7307</strain>
    </source>
</reference>
<evidence type="ECO:0000256" key="7">
    <source>
        <dbReference type="ARBA" id="ARBA00022643"/>
    </source>
</evidence>
<keyword evidence="9" id="KW-0274">FAD</keyword>
<evidence type="ECO:0000256" key="5">
    <source>
        <dbReference type="ARBA" id="ARBA00022605"/>
    </source>
</evidence>
<dbReference type="GO" id="GO:0006537">
    <property type="term" value="P:glutamate biosynthetic process"/>
    <property type="evidence" value="ECO:0007669"/>
    <property type="project" value="UniProtKB-KW"/>
</dbReference>
<dbReference type="SUPFAM" id="SSF56235">
    <property type="entry name" value="N-terminal nucleophile aminohydrolases (Ntn hydrolases)"/>
    <property type="match status" value="1"/>
</dbReference>
<dbReference type="NCBIfam" id="NF008730">
    <property type="entry name" value="PRK11750.1"/>
    <property type="match status" value="1"/>
</dbReference>
<dbReference type="InterPro" id="IPR029055">
    <property type="entry name" value="Ntn_hydrolases_N"/>
</dbReference>
<keyword evidence="13" id="KW-0411">Iron-sulfur</keyword>
<dbReference type="Gene3D" id="3.60.20.10">
    <property type="entry name" value="Glutamine Phosphoribosylpyrophosphate, subunit 1, domain 1"/>
    <property type="match status" value="1"/>
</dbReference>
<comment type="cofactor">
    <cofactor evidence="1">
        <name>FMN</name>
        <dbReference type="ChEBI" id="CHEBI:58210"/>
    </cofactor>
</comment>
<dbReference type="SUPFAM" id="SSF51395">
    <property type="entry name" value="FMN-linked oxidoreductases"/>
    <property type="match status" value="1"/>
</dbReference>
<keyword evidence="14" id="KW-0314">Glutamate biosynthesis</keyword>
<dbReference type="PROSITE" id="PS51278">
    <property type="entry name" value="GATASE_TYPE_2"/>
    <property type="match status" value="1"/>
</dbReference>
<evidence type="ECO:0000256" key="13">
    <source>
        <dbReference type="ARBA" id="ARBA00023014"/>
    </source>
</evidence>
<dbReference type="FunFam" id="3.20.20.70:FF:000031">
    <property type="entry name" value="Glutamate synthase 1 [NADH]"/>
    <property type="match status" value="1"/>
</dbReference>
<dbReference type="GO" id="GO:0046872">
    <property type="term" value="F:metal ion binding"/>
    <property type="evidence" value="ECO:0007669"/>
    <property type="project" value="UniProtKB-KW"/>
</dbReference>
<dbReference type="GO" id="GO:0019676">
    <property type="term" value="P:ammonia assimilation cycle"/>
    <property type="evidence" value="ECO:0007669"/>
    <property type="project" value="TreeGrafter"/>
</dbReference>
<keyword evidence="10" id="KW-0315">Glutamine amidotransferase</keyword>
<evidence type="ECO:0000256" key="12">
    <source>
        <dbReference type="ARBA" id="ARBA00023004"/>
    </source>
</evidence>
<evidence type="ECO:0000256" key="16">
    <source>
        <dbReference type="ARBA" id="ARBA00029440"/>
    </source>
</evidence>
<dbReference type="InterPro" id="IPR002489">
    <property type="entry name" value="Glu_synth_asu_C"/>
</dbReference>
<protein>
    <submittedName>
        <fullName evidence="18">Glutamate synthase large subunit</fullName>
        <ecNumber evidence="18">1.4.1.13</ecNumber>
    </submittedName>
</protein>